<protein>
    <recommendedName>
        <fullName evidence="11">Transporter</fullName>
    </recommendedName>
</protein>
<dbReference type="GO" id="GO:0055085">
    <property type="term" value="P:transmembrane transport"/>
    <property type="evidence" value="ECO:0007669"/>
    <property type="project" value="InterPro"/>
</dbReference>
<proteinExistence type="inferred from homology"/>
<feature type="transmembrane region" description="Helical" evidence="8">
    <location>
        <begin position="261"/>
        <end position="280"/>
    </location>
</feature>
<dbReference type="Gene3D" id="1.20.1530.20">
    <property type="match status" value="1"/>
</dbReference>
<comment type="similarity">
    <text evidence="2">Belongs to the auxin efflux carrier (TC 2.A.69) family.</text>
</comment>
<accession>A0A1H9JQK8</accession>
<evidence type="ECO:0000256" key="3">
    <source>
        <dbReference type="ARBA" id="ARBA00022448"/>
    </source>
</evidence>
<evidence type="ECO:0000256" key="6">
    <source>
        <dbReference type="ARBA" id="ARBA00022989"/>
    </source>
</evidence>
<evidence type="ECO:0000256" key="1">
    <source>
        <dbReference type="ARBA" id="ARBA00004651"/>
    </source>
</evidence>
<evidence type="ECO:0000313" key="9">
    <source>
        <dbReference type="EMBL" id="SEQ89110.1"/>
    </source>
</evidence>
<feature type="transmembrane region" description="Helical" evidence="8">
    <location>
        <begin position="131"/>
        <end position="154"/>
    </location>
</feature>
<feature type="transmembrane region" description="Helical" evidence="8">
    <location>
        <begin position="12"/>
        <end position="29"/>
    </location>
</feature>
<evidence type="ECO:0000256" key="8">
    <source>
        <dbReference type="SAM" id="Phobius"/>
    </source>
</evidence>
<organism evidence="9 10">
    <name type="scientific">Amphritea atlantica</name>
    <dbReference type="NCBI Taxonomy" id="355243"/>
    <lineage>
        <taxon>Bacteria</taxon>
        <taxon>Pseudomonadati</taxon>
        <taxon>Pseudomonadota</taxon>
        <taxon>Gammaproteobacteria</taxon>
        <taxon>Oceanospirillales</taxon>
        <taxon>Oceanospirillaceae</taxon>
        <taxon>Amphritea</taxon>
    </lineage>
</organism>
<evidence type="ECO:0000256" key="7">
    <source>
        <dbReference type="ARBA" id="ARBA00023136"/>
    </source>
</evidence>
<gene>
    <name evidence="9" type="ORF">SAMN03080615_03117</name>
</gene>
<feature type="transmembrane region" description="Helical" evidence="8">
    <location>
        <begin position="234"/>
        <end position="255"/>
    </location>
</feature>
<feature type="transmembrane region" description="Helical" evidence="8">
    <location>
        <begin position="292"/>
        <end position="312"/>
    </location>
</feature>
<evidence type="ECO:0000313" key="10">
    <source>
        <dbReference type="Proteomes" id="UP000198749"/>
    </source>
</evidence>
<name>A0A1H9JQK8_9GAMM</name>
<keyword evidence="6 8" id="KW-1133">Transmembrane helix</keyword>
<dbReference type="PANTHER" id="PTHR36838">
    <property type="entry name" value="AUXIN EFFLUX CARRIER FAMILY PROTEIN"/>
    <property type="match status" value="1"/>
</dbReference>
<feature type="transmembrane region" description="Helical" evidence="8">
    <location>
        <begin position="72"/>
        <end position="89"/>
    </location>
</feature>
<dbReference type="OrthoDB" id="9786439at2"/>
<evidence type="ECO:0000256" key="5">
    <source>
        <dbReference type="ARBA" id="ARBA00022692"/>
    </source>
</evidence>
<sequence length="318" mass="34503">MNLYIDTLLFTSNIVAPIFFIVSLGYLLMRLRIIDQGFIDTSSKLVFTITLPVLVFMSISRMDFQAVFNPQLLGYFIISTLISVAILWQTSKYFIKKPEDLGVFIQGSFRGNYGIIGLAVSFNMFGNSGLALASLLLVCVIPLYNILSVLALSLPTQQTSGASITRPIKEIARNPLIIAVLLALPFSYFGWGLTAVGDKIGNYFASLTLPLALLAIGGSLNLRSLRDTSGQSSWSTLIKLVIMPLVLTTGAWLYGFKSQELGILFVLFGCPTAAASFIMAKAMGGNAQLAANIILTTTLGSVITLSSGIYLLRLWNLI</sequence>
<keyword evidence="7 8" id="KW-0472">Membrane</keyword>
<feature type="transmembrane region" description="Helical" evidence="8">
    <location>
        <begin position="175"/>
        <end position="194"/>
    </location>
</feature>
<evidence type="ECO:0000256" key="2">
    <source>
        <dbReference type="ARBA" id="ARBA00010145"/>
    </source>
</evidence>
<evidence type="ECO:0000256" key="4">
    <source>
        <dbReference type="ARBA" id="ARBA00022475"/>
    </source>
</evidence>
<dbReference type="STRING" id="355243.SAMN03080615_03117"/>
<keyword evidence="4" id="KW-1003">Cell membrane</keyword>
<dbReference type="InterPro" id="IPR038770">
    <property type="entry name" value="Na+/solute_symporter_sf"/>
</dbReference>
<dbReference type="RefSeq" id="WP_091360142.1">
    <property type="nucleotide sequence ID" value="NZ_AP025284.1"/>
</dbReference>
<feature type="transmembrane region" description="Helical" evidence="8">
    <location>
        <begin position="41"/>
        <end position="60"/>
    </location>
</feature>
<feature type="transmembrane region" description="Helical" evidence="8">
    <location>
        <begin position="101"/>
        <end position="125"/>
    </location>
</feature>
<keyword evidence="3" id="KW-0813">Transport</keyword>
<feature type="transmembrane region" description="Helical" evidence="8">
    <location>
        <begin position="200"/>
        <end position="222"/>
    </location>
</feature>
<dbReference type="AlphaFoldDB" id="A0A1H9JQK8"/>
<dbReference type="PANTHER" id="PTHR36838:SF4">
    <property type="entry name" value="AUXIN EFFLUX CARRIER FAMILY PROTEIN"/>
    <property type="match status" value="1"/>
</dbReference>
<dbReference type="Pfam" id="PF03547">
    <property type="entry name" value="Mem_trans"/>
    <property type="match status" value="1"/>
</dbReference>
<dbReference type="EMBL" id="FOGB01000010">
    <property type="protein sequence ID" value="SEQ89110.1"/>
    <property type="molecule type" value="Genomic_DNA"/>
</dbReference>
<dbReference type="Proteomes" id="UP000198749">
    <property type="component" value="Unassembled WGS sequence"/>
</dbReference>
<dbReference type="InterPro" id="IPR004776">
    <property type="entry name" value="Mem_transp_PIN-like"/>
</dbReference>
<keyword evidence="5 8" id="KW-0812">Transmembrane</keyword>
<dbReference type="GO" id="GO:0005886">
    <property type="term" value="C:plasma membrane"/>
    <property type="evidence" value="ECO:0007669"/>
    <property type="project" value="UniProtKB-SubCell"/>
</dbReference>
<evidence type="ECO:0008006" key="11">
    <source>
        <dbReference type="Google" id="ProtNLM"/>
    </source>
</evidence>
<reference evidence="10" key="1">
    <citation type="submission" date="2016-10" db="EMBL/GenBank/DDBJ databases">
        <authorList>
            <person name="Varghese N."/>
            <person name="Submissions S."/>
        </authorList>
    </citation>
    <scope>NUCLEOTIDE SEQUENCE [LARGE SCALE GENOMIC DNA]</scope>
    <source>
        <strain evidence="10">DSM 18887</strain>
    </source>
</reference>
<comment type="subcellular location">
    <subcellularLocation>
        <location evidence="1">Cell membrane</location>
        <topology evidence="1">Multi-pass membrane protein</topology>
    </subcellularLocation>
</comment>
<keyword evidence="10" id="KW-1185">Reference proteome</keyword>